<evidence type="ECO:0000259" key="3">
    <source>
        <dbReference type="Pfam" id="PF23210"/>
    </source>
</evidence>
<dbReference type="Pfam" id="PF21047">
    <property type="entry name" value="HEAT_Maestro"/>
    <property type="match status" value="1"/>
</dbReference>
<proteinExistence type="predicted"/>
<reference evidence="6 7" key="1">
    <citation type="journal article" date="2024" name="Ann. Entomol. Soc. Am.">
        <title>Genomic analyses of the southern and eastern yellowjacket wasps (Hymenoptera: Vespidae) reveal evolutionary signatures of social life.</title>
        <authorList>
            <person name="Catto M.A."/>
            <person name="Caine P.B."/>
            <person name="Orr S.E."/>
            <person name="Hunt B.G."/>
            <person name="Goodisman M.A.D."/>
        </authorList>
    </citation>
    <scope>NUCLEOTIDE SEQUENCE [LARGE SCALE GENOMIC DNA]</scope>
    <source>
        <strain evidence="6">233</strain>
        <tissue evidence="6">Head and thorax</tissue>
    </source>
</reference>
<dbReference type="InterPro" id="IPR016024">
    <property type="entry name" value="ARM-type_fold"/>
</dbReference>
<sequence length="1582" mass="175239">MREEIENSCYSELPAVIGALLDTLNDKSIDVKHSVIGAIKTISKQNPEVVIHAAVYFWELHRKISSEHMASLLTVMSETCQCQGANLNTDLASSVAELAVNELFGDAEKEAIELLISLSQIHCTQAIGSLLTKLEPGILPHHTVVRTIGMIAERNPCTMISFFKITLTIMIPMLSQTRDEILKQTFCFTLGKIAEAINDYILNLEKDSSPEINKETFKEEICSAFDILTFNWIKTSKDYKGVEAVLSAIVYMIPLLPQEIDCERIIKLTPILLNFCKKVNTRLAAVRVLAVVLSCATENEKEVLRSLLEQIYQVLSELVCIIPFEASRDVLLTHYQVLQCSRSLIILYPEEGLDRILQQLKSTSVSQKARALVVLKHLINTLPPEDDTTLQRIALSLQESLGDSSALQMVGAIVTLAARPTVPLLPSQRAIFVRYMVTHSGIKNDESEAYAEALHLLATTVEGAESWLWPCLIRALLDPACVSSVASILRALAPLAVKIVNNGNSSINQRDFPGTKILSRCLELLGDVQNRLPIVTFLKCAAPLLGHQLMPYWNEKLKEITNFLKDDFPVNVKFTEQRNLNWEEKIVEFLEESVKLEGEAWSLKLADELAVKASTPHVAPLLASMCSSNAHITLLIELARSHISNEEFARAVGICSKRHLDVVIKLMEEACMAEDTRKIPVRLLGFVKDSKAIATAEAAKAGLLRCYAEIAQRGDVQKLYPSFEKNILSWIIRQLNDCKELTTKEIGLLALEQVANAVHPNRLEKSTGLHAKSSGLAILLGILQTSSGYRPLQLYPKVLKTIVSLIKIPKCNYRRVPPQLNLEERGIVLSTILDKVIGASTEVVLLLQSEFMQQVIDELGIVCSEIVSDSADALADLIDIMLPWMQSKSTTERKTTLLVLRTTLRSYYNSLKYTYPGGKLEPGRLMGRVLSWCADSEHSLRPIAIDCVALSINIGARHRALSPDNNLDKDLNNSKKIIVGEDPKACYDGIKILATAVSERINSGDIISLAEGLIEGLLFRGEASLAASIALSQHFKINGSEISRSDITLVDSIIAQMRQMEDSSYRRSTAVAIKSLMEHHPEEVIERLLCQPLPLDKGSEECWKALGVSLDLGSRALELLLTKLENNNLFAENATTQTVKNGIASFPSLAAIVALRHLLQSPNSKELVNKQLPNLLSVLLKYLAGWLHVDAPVCVISTKFGYVPNREGCKINPHTETYSVLVNVLTTVDSNIASSLLNENIFSSETEAEESVVTTVRTMMRCIHTKNNVLSALAQSLGRMMTSTISAQRAVAATFYSELIGKINYDVIWLDAIINTLYEAKADSSPLVRKLATIGLARIAYLEPKQVDEYFDNCMDALLDGLEESATGDGGNDVILESLRGLSVLLSVQFVRPVSPRVVLALKPFIEKENWEMRLAAISALTAVACSWQKIVTSPDDDIKDHLLGCLPCLTIRLEDENVTVAKVAQEALRNTARLLQCQPLFDIIHASLGLNIEFHFEKFISNLIHCLQKELPQRAEELRNAVVRGYSRSENSNTRATSALLLGHFGSPRPEDIQRLLQLLRDTESIVRKRAAHALSLCFIL</sequence>
<dbReference type="EMBL" id="JAUDFV010000020">
    <property type="protein sequence ID" value="KAL2740761.1"/>
    <property type="molecule type" value="Genomic_DNA"/>
</dbReference>
<evidence type="ECO:0000259" key="4">
    <source>
        <dbReference type="Pfam" id="PF23221"/>
    </source>
</evidence>
<keyword evidence="1" id="KW-0677">Repeat</keyword>
<dbReference type="InterPro" id="IPR045206">
    <property type="entry name" value="Maestro_heat-like_prot"/>
</dbReference>
<dbReference type="InterPro" id="IPR048465">
    <property type="entry name" value="Maestro-like_HEAT"/>
</dbReference>
<feature type="domain" description="Maestro/Maestro-like HEAT-repeats" evidence="5">
    <location>
        <begin position="1313"/>
        <end position="1578"/>
    </location>
</feature>
<organism evidence="6 7">
    <name type="scientific">Vespula squamosa</name>
    <name type="common">Southern yellow jacket</name>
    <name type="synonym">Wasp</name>
    <dbReference type="NCBI Taxonomy" id="30214"/>
    <lineage>
        <taxon>Eukaryota</taxon>
        <taxon>Metazoa</taxon>
        <taxon>Ecdysozoa</taxon>
        <taxon>Arthropoda</taxon>
        <taxon>Hexapoda</taxon>
        <taxon>Insecta</taxon>
        <taxon>Pterygota</taxon>
        <taxon>Neoptera</taxon>
        <taxon>Endopterygota</taxon>
        <taxon>Hymenoptera</taxon>
        <taxon>Apocrita</taxon>
        <taxon>Aculeata</taxon>
        <taxon>Vespoidea</taxon>
        <taxon>Vespidae</taxon>
        <taxon>Vespinae</taxon>
        <taxon>Vespula</taxon>
    </lineage>
</organism>
<comment type="caution">
    <text evidence="6">The sequence shown here is derived from an EMBL/GenBank/DDBJ whole genome shotgun (WGS) entry which is preliminary data.</text>
</comment>
<dbReference type="Pfam" id="PF23221">
    <property type="entry name" value="HEAT_MROH2B_1st"/>
    <property type="match status" value="1"/>
</dbReference>
<feature type="domain" description="MROH2B-like HEAT-repeats" evidence="3">
    <location>
        <begin position="256"/>
        <end position="405"/>
    </location>
</feature>
<evidence type="ECO:0000313" key="6">
    <source>
        <dbReference type="EMBL" id="KAL2740761.1"/>
    </source>
</evidence>
<dbReference type="Proteomes" id="UP001607302">
    <property type="component" value="Unassembled WGS sequence"/>
</dbReference>
<dbReference type="PANTHER" id="PTHR23120">
    <property type="entry name" value="MAESTRO-RELATED HEAT DOMAIN-CONTAINING"/>
    <property type="match status" value="1"/>
</dbReference>
<dbReference type="PANTHER" id="PTHR23120:SF0">
    <property type="entry name" value="MAESTRO HEAT-LIKE REPEAT FAMILY MEMBER 1"/>
    <property type="match status" value="1"/>
</dbReference>
<feature type="domain" description="MROH2B-like HEAT-repeats" evidence="3">
    <location>
        <begin position="452"/>
        <end position="610"/>
    </location>
</feature>
<feature type="domain" description="Maestro-like HEAT-repeats" evidence="2">
    <location>
        <begin position="893"/>
        <end position="1109"/>
    </location>
</feature>
<feature type="domain" description="MROH2B-like HEAT-repeats" evidence="3">
    <location>
        <begin position="643"/>
        <end position="882"/>
    </location>
</feature>
<evidence type="ECO:0000259" key="5">
    <source>
        <dbReference type="Pfam" id="PF23227"/>
    </source>
</evidence>
<keyword evidence="7" id="KW-1185">Reference proteome</keyword>
<dbReference type="Pfam" id="PF23210">
    <property type="entry name" value="HEAT_Maestro_2"/>
    <property type="match status" value="3"/>
</dbReference>
<dbReference type="SUPFAM" id="SSF48371">
    <property type="entry name" value="ARM repeat"/>
    <property type="match status" value="2"/>
</dbReference>
<accession>A0ABD2C6S6</accession>
<gene>
    <name evidence="6" type="ORF">V1478_000902</name>
</gene>
<evidence type="ECO:0000256" key="1">
    <source>
        <dbReference type="ARBA" id="ARBA00022737"/>
    </source>
</evidence>
<evidence type="ECO:0000313" key="7">
    <source>
        <dbReference type="Proteomes" id="UP001607302"/>
    </source>
</evidence>
<dbReference type="InterPro" id="IPR011989">
    <property type="entry name" value="ARM-like"/>
</dbReference>
<dbReference type="Pfam" id="PF23227">
    <property type="entry name" value="HEAT_MROH2B_C"/>
    <property type="match status" value="1"/>
</dbReference>
<dbReference type="InterPro" id="IPR056282">
    <property type="entry name" value="MROH2B-like_N_HEAT"/>
</dbReference>
<dbReference type="InterPro" id="IPR055406">
    <property type="entry name" value="HEAT_Maestro"/>
</dbReference>
<name>A0ABD2C6S6_VESSQ</name>
<protein>
    <submittedName>
        <fullName evidence="6">Maestro heat-like repeat-containing protein family member 1</fullName>
    </submittedName>
</protein>
<evidence type="ECO:0000259" key="2">
    <source>
        <dbReference type="Pfam" id="PF21047"/>
    </source>
</evidence>
<dbReference type="Gene3D" id="1.25.10.10">
    <property type="entry name" value="Leucine-rich Repeat Variant"/>
    <property type="match status" value="4"/>
</dbReference>
<feature type="domain" description="MROH2B-like N-terminal HEAT-repeats" evidence="4">
    <location>
        <begin position="40"/>
        <end position="253"/>
    </location>
</feature>
<dbReference type="InterPro" id="IPR055408">
    <property type="entry name" value="HEAT_MROH2B-like"/>
</dbReference>